<protein>
    <submittedName>
        <fullName evidence="2">Proline dehydrogenase family protein</fullName>
    </submittedName>
</protein>
<organism evidence="2 3">
    <name type="scientific">Novosphingobium album</name>
    <name type="common">ex Hu et al. 2023</name>
    <dbReference type="NCBI Taxonomy" id="2930093"/>
    <lineage>
        <taxon>Bacteria</taxon>
        <taxon>Pseudomonadati</taxon>
        <taxon>Pseudomonadota</taxon>
        <taxon>Alphaproteobacteria</taxon>
        <taxon>Sphingomonadales</taxon>
        <taxon>Sphingomonadaceae</taxon>
        <taxon>Novosphingobium</taxon>
    </lineage>
</organism>
<gene>
    <name evidence="2" type="ORF">MTR64_10415</name>
</gene>
<evidence type="ECO:0000313" key="2">
    <source>
        <dbReference type="EMBL" id="MCJ2178979.1"/>
    </source>
</evidence>
<evidence type="ECO:0000313" key="3">
    <source>
        <dbReference type="Proteomes" id="UP001162880"/>
    </source>
</evidence>
<evidence type="ECO:0000256" key="1">
    <source>
        <dbReference type="ARBA" id="ARBA00023002"/>
    </source>
</evidence>
<comment type="caution">
    <text evidence="2">The sequence shown here is derived from an EMBL/GenBank/DDBJ whole genome shotgun (WGS) entry which is preliminary data.</text>
</comment>
<dbReference type="Gene3D" id="3.20.20.220">
    <property type="match status" value="1"/>
</dbReference>
<keyword evidence="1" id="KW-0560">Oxidoreductase</keyword>
<dbReference type="EMBL" id="JALHLE010000013">
    <property type="protein sequence ID" value="MCJ2178979.1"/>
    <property type="molecule type" value="Genomic_DNA"/>
</dbReference>
<dbReference type="RefSeq" id="WP_243993520.1">
    <property type="nucleotide sequence ID" value="NZ_JALHLE010000013.1"/>
</dbReference>
<keyword evidence="3" id="KW-1185">Reference proteome</keyword>
<reference evidence="2" key="1">
    <citation type="submission" date="2022-03" db="EMBL/GenBank/DDBJ databases">
        <title>Identification of a novel bacterium isolated from mangrove sediments.</title>
        <authorList>
            <person name="Pan X."/>
        </authorList>
    </citation>
    <scope>NUCLEOTIDE SEQUENCE</scope>
    <source>
        <strain evidence="2">B2580</strain>
    </source>
</reference>
<accession>A0ABT0B2F2</accession>
<proteinExistence type="predicted"/>
<sequence>MSTGLSTRLVQICARTAEVLGPAPEASDAARACRVLRRSGNAVTLSYFPAWDGVAAGIIEACAKLSAEMAGQSPGTCLSIKAPPLYFDKDNLRAVAAPASEVGMTIVFDALTQVQAEQTLDLVEWMAGEFPSVGVVLPARWRRSADDARRFRDSPVRIRVVKGEWADPGGDVPDFEAGYLDLIRILAGRNAPVAVATHHPPLAAQALPVLQQAGTPCELEQLRGLPARRTRRIAQELGVPVRVFLPFGPGWWPYAAVKLVERPYLPMWWLKDRLA</sequence>
<dbReference type="SUPFAM" id="SSF51730">
    <property type="entry name" value="FAD-linked oxidoreductase"/>
    <property type="match status" value="1"/>
</dbReference>
<name>A0ABT0B2F2_9SPHN</name>
<dbReference type="Proteomes" id="UP001162880">
    <property type="component" value="Unassembled WGS sequence"/>
</dbReference>
<dbReference type="InterPro" id="IPR029041">
    <property type="entry name" value="FAD-linked_oxidoreductase-like"/>
</dbReference>